<dbReference type="PANTHER" id="PTHR33360:SF2">
    <property type="entry name" value="TRANSPOSASE FOR INSERTION SEQUENCE ELEMENT IS200"/>
    <property type="match status" value="1"/>
</dbReference>
<dbReference type="NCBIfam" id="NF033573">
    <property type="entry name" value="transpos_IS200"/>
    <property type="match status" value="1"/>
</dbReference>
<dbReference type="PANTHER" id="PTHR33360">
    <property type="entry name" value="TRANSPOSASE FOR INSERTION SEQUENCE ELEMENT IS200"/>
    <property type="match status" value="1"/>
</dbReference>
<feature type="domain" description="Transposase IS200-like" evidence="1">
    <location>
        <begin position="15"/>
        <end position="131"/>
    </location>
</feature>
<dbReference type="InterPro" id="IPR002686">
    <property type="entry name" value="Transposase_17"/>
</dbReference>
<evidence type="ECO:0000259" key="1">
    <source>
        <dbReference type="SMART" id="SM01321"/>
    </source>
</evidence>
<accession>A0A552E683</accession>
<gene>
    <name evidence="2" type="primary">tnpA</name>
    <name evidence="2" type="ORF">EWV81_01110</name>
</gene>
<name>A0A552E683_MICAE</name>
<dbReference type="GO" id="GO:0003677">
    <property type="term" value="F:DNA binding"/>
    <property type="evidence" value="ECO:0007669"/>
    <property type="project" value="InterPro"/>
</dbReference>
<dbReference type="EMBL" id="SFBL01000007">
    <property type="protein sequence ID" value="TRU30007.1"/>
    <property type="molecule type" value="Genomic_DNA"/>
</dbReference>
<evidence type="ECO:0000313" key="3">
    <source>
        <dbReference type="Proteomes" id="UP000319313"/>
    </source>
</evidence>
<dbReference type="SUPFAM" id="SSF143422">
    <property type="entry name" value="Transposase IS200-like"/>
    <property type="match status" value="1"/>
</dbReference>
<proteinExistence type="predicted"/>
<dbReference type="InterPro" id="IPR036515">
    <property type="entry name" value="Transposase_17_sf"/>
</dbReference>
<dbReference type="GO" id="GO:0006313">
    <property type="term" value="P:DNA transposition"/>
    <property type="evidence" value="ECO:0007669"/>
    <property type="project" value="InterPro"/>
</dbReference>
<dbReference type="Proteomes" id="UP000319313">
    <property type="component" value="Unassembled WGS sequence"/>
</dbReference>
<organism evidence="2 3">
    <name type="scientific">Microcystis aeruginosa Ma_SC_T_19800800_S464</name>
    <dbReference type="NCBI Taxonomy" id="2486257"/>
    <lineage>
        <taxon>Bacteria</taxon>
        <taxon>Bacillati</taxon>
        <taxon>Cyanobacteriota</taxon>
        <taxon>Cyanophyceae</taxon>
        <taxon>Oscillatoriophycideae</taxon>
        <taxon>Chroococcales</taxon>
        <taxon>Microcystaceae</taxon>
        <taxon>Microcystis</taxon>
    </lineage>
</organism>
<dbReference type="AlphaFoldDB" id="A0A552E683"/>
<reference evidence="2 3" key="1">
    <citation type="submission" date="2019-01" db="EMBL/GenBank/DDBJ databases">
        <title>Coherence of Microcystis species and biogeography revealed through population genomics.</title>
        <authorList>
            <person name="Perez-Carrascal O.M."/>
            <person name="Terrat Y."/>
            <person name="Giani A."/>
            <person name="Fortin N."/>
            <person name="Tromas N."/>
            <person name="Shapiro B.J."/>
        </authorList>
    </citation>
    <scope>NUCLEOTIDE SEQUENCE [LARGE SCALE GENOMIC DNA]</scope>
    <source>
        <strain evidence="2">Ma_SC_T_19800800_S464</strain>
    </source>
</reference>
<dbReference type="GO" id="GO:0004803">
    <property type="term" value="F:transposase activity"/>
    <property type="evidence" value="ECO:0007669"/>
    <property type="project" value="InterPro"/>
</dbReference>
<evidence type="ECO:0000313" key="2">
    <source>
        <dbReference type="EMBL" id="TRU30007.1"/>
    </source>
</evidence>
<dbReference type="SMART" id="SM01321">
    <property type="entry name" value="Y1_Tnp"/>
    <property type="match status" value="1"/>
</dbReference>
<comment type="caution">
    <text evidence="2">The sequence shown here is derived from an EMBL/GenBank/DDBJ whole genome shotgun (WGS) entry which is preliminary data.</text>
</comment>
<dbReference type="Gene3D" id="3.30.70.1290">
    <property type="entry name" value="Transposase IS200-like"/>
    <property type="match status" value="1"/>
</dbReference>
<protein>
    <submittedName>
        <fullName evidence="2">IS200/IS605 family transposase</fullName>
    </submittedName>
</protein>
<sequence length="136" mass="15696">MRKDSFGYRHNNHSLGLATIHLVWIPKRRKPVLRGDIKLRLATILESVASDKGWIIKAKEIAPDPVHLLVEYDEKTAISEVVKAFKGRSSRMLREEFPELTKLPSLWTKSYFYDTSGKVSTAKVMAYINDPHHDRH</sequence>
<dbReference type="Pfam" id="PF01797">
    <property type="entry name" value="Y1_Tnp"/>
    <property type="match status" value="1"/>
</dbReference>